<evidence type="ECO:0000313" key="4">
    <source>
        <dbReference type="Proteomes" id="UP000002320"/>
    </source>
</evidence>
<dbReference type="HOGENOM" id="CLU_1483397_0_0_1"/>
<keyword evidence="1" id="KW-0732">Signal</keyword>
<sequence length="183" mass="21018">MAQISATLIFVCLLLPQNSKTTLSIDFDEEYVDCENGIPMPSIDMSQFLILTQEDGSVTMNGTVRFTKDYESPTRWKVYTERLERGEWHPAIVARDIPNICAVLQMPYEPWYRYTKFMEQKSCPYLAGHEEHIDNIDIGNFAAIYGVAEALIGEWKVYHFVTATRNGQRVEECFMNPATVSEI</sequence>
<dbReference type="EMBL" id="DS231839">
    <property type="protein sequence ID" value="EDS34277.1"/>
    <property type="molecule type" value="Genomic_DNA"/>
</dbReference>
<dbReference type="EnsemblMetazoa" id="CPIJ001946-RA">
    <property type="protein sequence ID" value="CPIJ001946-PA"/>
    <property type="gene ID" value="CPIJ001946"/>
</dbReference>
<feature type="signal peptide" evidence="1">
    <location>
        <begin position="1"/>
        <end position="24"/>
    </location>
</feature>
<dbReference type="Proteomes" id="UP000002320">
    <property type="component" value="Unassembled WGS sequence"/>
</dbReference>
<dbReference type="VEuPathDB" id="VectorBase:CQUJHB008483"/>
<reference evidence="2" key="1">
    <citation type="submission" date="2007-03" db="EMBL/GenBank/DDBJ databases">
        <title>Annotation of Culex pipiens quinquefasciatus.</title>
        <authorList>
            <consortium name="The Broad Institute Genome Sequencing Platform"/>
            <person name="Atkinson P.W."/>
            <person name="Hemingway J."/>
            <person name="Christensen B.M."/>
            <person name="Higgs S."/>
            <person name="Kodira C."/>
            <person name="Hannick L."/>
            <person name="Megy K."/>
            <person name="O'Leary S."/>
            <person name="Pearson M."/>
            <person name="Haas B.J."/>
            <person name="Mauceli E."/>
            <person name="Wortman J.R."/>
            <person name="Lee N.H."/>
            <person name="Guigo R."/>
            <person name="Stanke M."/>
            <person name="Alvarado L."/>
            <person name="Amedeo P."/>
            <person name="Antoine C.H."/>
            <person name="Arensburger P."/>
            <person name="Bidwell S.L."/>
            <person name="Crawford M."/>
            <person name="Camaro F."/>
            <person name="Devon K."/>
            <person name="Engels R."/>
            <person name="Hammond M."/>
            <person name="Howarth C."/>
            <person name="Koehrsen M."/>
            <person name="Lawson D."/>
            <person name="Montgomery P."/>
            <person name="Nene V."/>
            <person name="Nusbaum C."/>
            <person name="Puiu D."/>
            <person name="Romero-Severson J."/>
            <person name="Severson D.W."/>
            <person name="Shumway M."/>
            <person name="Sisk P."/>
            <person name="Stolte C."/>
            <person name="Zeng Q."/>
            <person name="Eisenstadt E."/>
            <person name="Fraser-Liggett C."/>
            <person name="Strausberg R."/>
            <person name="Galagan J."/>
            <person name="Birren B."/>
            <person name="Collins F.H."/>
        </authorList>
    </citation>
    <scope>NUCLEOTIDE SEQUENCE [LARGE SCALE GENOMIC DNA]</scope>
    <source>
        <strain evidence="2">JHB</strain>
    </source>
</reference>
<gene>
    <name evidence="3" type="primary">6033248</name>
    <name evidence="2" type="ORF">CpipJ_CPIJ001946</name>
</gene>
<feature type="chain" id="PRO_5014566469" evidence="1">
    <location>
        <begin position="25"/>
        <end position="183"/>
    </location>
</feature>
<dbReference type="AlphaFoldDB" id="B0W4T9"/>
<evidence type="ECO:0000313" key="3">
    <source>
        <dbReference type="EnsemblMetazoa" id="CPIJ001946-PA"/>
    </source>
</evidence>
<dbReference type="OrthoDB" id="7724124at2759"/>
<organism>
    <name type="scientific">Culex quinquefasciatus</name>
    <name type="common">Southern house mosquito</name>
    <name type="synonym">Culex pungens</name>
    <dbReference type="NCBI Taxonomy" id="7176"/>
    <lineage>
        <taxon>Eukaryota</taxon>
        <taxon>Metazoa</taxon>
        <taxon>Ecdysozoa</taxon>
        <taxon>Arthropoda</taxon>
        <taxon>Hexapoda</taxon>
        <taxon>Insecta</taxon>
        <taxon>Pterygota</taxon>
        <taxon>Neoptera</taxon>
        <taxon>Endopterygota</taxon>
        <taxon>Diptera</taxon>
        <taxon>Nematocera</taxon>
        <taxon>Culicoidea</taxon>
        <taxon>Culicidae</taxon>
        <taxon>Culicinae</taxon>
        <taxon>Culicini</taxon>
        <taxon>Culex</taxon>
        <taxon>Culex</taxon>
    </lineage>
</organism>
<dbReference type="VEuPathDB" id="VectorBase:CPIJ001946"/>
<dbReference type="eggNOG" id="ENOG502T8CJ">
    <property type="taxonomic scope" value="Eukaryota"/>
</dbReference>
<evidence type="ECO:0000313" key="2">
    <source>
        <dbReference type="EMBL" id="EDS34277.1"/>
    </source>
</evidence>
<keyword evidence="4" id="KW-1185">Reference proteome</keyword>
<reference evidence="3" key="2">
    <citation type="submission" date="2020-05" db="UniProtKB">
        <authorList>
            <consortium name="EnsemblMetazoa"/>
        </authorList>
    </citation>
    <scope>IDENTIFICATION</scope>
    <source>
        <strain evidence="3">JHB</strain>
    </source>
</reference>
<dbReference type="InParanoid" id="B0W4T9"/>
<accession>B0W4T9</accession>
<dbReference type="KEGG" id="cqu:CpipJ_CPIJ001946"/>
<protein>
    <submittedName>
        <fullName evidence="2 3">Uncharacterized protein</fullName>
    </submittedName>
</protein>
<name>B0W4T9_CULQU</name>
<proteinExistence type="predicted"/>
<evidence type="ECO:0000256" key="1">
    <source>
        <dbReference type="SAM" id="SignalP"/>
    </source>
</evidence>